<evidence type="ECO:0000313" key="10">
    <source>
        <dbReference type="EMBL" id="URE26450.1"/>
    </source>
</evidence>
<evidence type="ECO:0000256" key="5">
    <source>
        <dbReference type="ARBA" id="ARBA00023136"/>
    </source>
</evidence>
<organism evidence="10 11">
    <name type="scientific">Musa troglodytarum</name>
    <name type="common">fe'i banana</name>
    <dbReference type="NCBI Taxonomy" id="320322"/>
    <lineage>
        <taxon>Eukaryota</taxon>
        <taxon>Viridiplantae</taxon>
        <taxon>Streptophyta</taxon>
        <taxon>Embryophyta</taxon>
        <taxon>Tracheophyta</taxon>
        <taxon>Spermatophyta</taxon>
        <taxon>Magnoliopsida</taxon>
        <taxon>Liliopsida</taxon>
        <taxon>Zingiberales</taxon>
        <taxon>Musaceae</taxon>
        <taxon>Musa</taxon>
    </lineage>
</organism>
<keyword evidence="5 8" id="KW-0472">Membrane</keyword>
<dbReference type="OrthoDB" id="1924189at2759"/>
<feature type="compositionally biased region" description="Basic and acidic residues" evidence="7">
    <location>
        <begin position="811"/>
        <end position="826"/>
    </location>
</feature>
<feature type="transmembrane region" description="Helical" evidence="8">
    <location>
        <begin position="1009"/>
        <end position="1032"/>
    </location>
</feature>
<evidence type="ECO:0000256" key="3">
    <source>
        <dbReference type="ARBA" id="ARBA00022970"/>
    </source>
</evidence>
<dbReference type="SUPFAM" id="SSF48452">
    <property type="entry name" value="TPR-like"/>
    <property type="match status" value="1"/>
</dbReference>
<dbReference type="EMBL" id="CP097510">
    <property type="protein sequence ID" value="URE26450.1"/>
    <property type="molecule type" value="Genomic_DNA"/>
</dbReference>
<evidence type="ECO:0000256" key="1">
    <source>
        <dbReference type="ARBA" id="ARBA00004370"/>
    </source>
</evidence>
<keyword evidence="6" id="KW-0175">Coiled coil</keyword>
<reference evidence="10" key="1">
    <citation type="submission" date="2022-05" db="EMBL/GenBank/DDBJ databases">
        <title>The Musa troglodytarum L. genome provides insights into the mechanism of non-climacteric behaviour and enrichment of carotenoids.</title>
        <authorList>
            <person name="Wang J."/>
        </authorList>
    </citation>
    <scope>NUCLEOTIDE SEQUENCE</scope>
    <source>
        <tissue evidence="10">Leaf</tissue>
    </source>
</reference>
<keyword evidence="3" id="KW-0813">Transport</keyword>
<feature type="transmembrane region" description="Helical" evidence="8">
    <location>
        <begin position="1233"/>
        <end position="1257"/>
    </location>
</feature>
<feature type="coiled-coil region" evidence="6">
    <location>
        <begin position="104"/>
        <end position="131"/>
    </location>
</feature>
<feature type="region of interest" description="Disordered" evidence="7">
    <location>
        <begin position="766"/>
        <end position="793"/>
    </location>
</feature>
<sequence length="1299" mass="142504">MGVLVAATCTRWSQLSPTNSLNSSQAAAFSAAVSPLGCSKRMRAAAGVCDCVLASAFLGAGSGRLLRARSLETHRGRGRRSRQRALRRPFSASLEHFAAQGGEEEDEEEFLQRLEELALELQQERADGSEDSVVHSESWRSEEGDASGSFACFGSEFSPVISPVPFSRKQEPSTELLWLPVLPETPDWPDQSVPPSVERSANSVELPLSLRIIKRKKRREDGWFRETGESACCSVKRAFSSMVFMIRELQSYTLQMREVLYREDLQGILARVKREMNSSFVWLFQQIFSCTPTLMVSIMLLLANFTVYSMGHLDASAMAAPDPPTQQSLVETVVVEEHRRSHHNQSSIVKTFSSTGRTASVGGSGAGGGGKARPVAGATGDGRSDDGSSAYSTILPDGISTAPGAVNAEEGEQRATEDGASVAVAAARAEEEARVWKGIREEVASIQSSTRDEALMDPETVRRLVSPVAVELEPDDYSDYLRTEIMYQHALSQDPENSLLLANFAQFLYLVHHDHDRAEYYFKRAAGLKPADAEALGRYASFLWLARNDLEAADETYLEAIAADPSNTVHAANYAHFLWSTGGEDTCYPLDDGNNDAWQHTINSIVQPLKGEEQRYDRQRHGLSLTEMGRVEHLRGCRPLSWAGGGLPLRASFSRWDTPPCGDRSRLIDISEADKRETGCEGGAGEKSDSCEESTVSSSTNDPEEDSQAGRLSAQDEKRRGKEGEESILVSLASSPTVVGAVFIVPLCDPDLTSCTVIRPASLPLLSGGRGGGPGKRISGRGSEKEEKMVPQKQAEEAAIVASGITTLNNETEHGDGDGGGDGKEADGEEESVLSMKNLLWHGGSAWDAWFSCASNQLSSSCGIPVAMMQVAQVLLTLPYSFSQLGMLSGLILQLFYGFLGSWTAYLISVLYIEYRSRKAKEKVSFKNHVIQWFEVLDGLLGPYWKAAGLAFNCTFLLFGSVIQLIACASNIYYINDRLDKRTWTYIFGACCATTVFIPSFHNYRIWSFLGLGMTTYTAWYLTIAAVVHGQAEGVTHSGPTKLVLYFTGATNILYTFGGHAVTVEIMHAMWKPQKFKYIYLLATVYVFTLTLPSAAAVYWAFGDQLLTHSNAFSLLPKSGWRDAAVILMLIHQFITFGFACTPLYFVWEKVIGMHDTKSICLRALVRLPVVIPIWFLAIIFPFFGPINSAVGALLVSFTVYIIPAMAHMLTYRTPSARQNAAEKPPVFLPSWTAMYAVNAFVVGWVLVVGFGLGGWASMTNFVRQVDTFGLFAKCYQCPKPLPPPAPAPQTLQQQQHHR</sequence>
<feature type="transmembrane region" description="Helical" evidence="8">
    <location>
        <begin position="1124"/>
        <end position="1148"/>
    </location>
</feature>
<feature type="region of interest" description="Disordered" evidence="7">
    <location>
        <begin position="672"/>
        <end position="723"/>
    </location>
</feature>
<dbReference type="Pfam" id="PF01490">
    <property type="entry name" value="Aa_trans"/>
    <property type="match status" value="1"/>
</dbReference>
<feature type="compositionally biased region" description="Basic and acidic residues" evidence="7">
    <location>
        <begin position="672"/>
        <end position="690"/>
    </location>
</feature>
<dbReference type="Gene3D" id="1.25.40.10">
    <property type="entry name" value="Tetratricopeptide repeat domain"/>
    <property type="match status" value="1"/>
</dbReference>
<keyword evidence="3" id="KW-0029">Amino-acid transport</keyword>
<evidence type="ECO:0000256" key="6">
    <source>
        <dbReference type="SAM" id="Coils"/>
    </source>
</evidence>
<feature type="region of interest" description="Disordered" evidence="7">
    <location>
        <begin position="807"/>
        <end position="828"/>
    </location>
</feature>
<keyword evidence="2 8" id="KW-0812">Transmembrane</keyword>
<keyword evidence="4 8" id="KW-1133">Transmembrane helix</keyword>
<evidence type="ECO:0000256" key="8">
    <source>
        <dbReference type="SAM" id="Phobius"/>
    </source>
</evidence>
<dbReference type="InterPro" id="IPR011990">
    <property type="entry name" value="TPR-like_helical_dom_sf"/>
</dbReference>
<protein>
    <submittedName>
        <fullName evidence="10">Auxin transporter-like protein 1</fullName>
    </submittedName>
</protein>
<gene>
    <name evidence="10" type="ORF">MUK42_05858</name>
</gene>
<dbReference type="PANTHER" id="PTHR26312">
    <property type="entry name" value="TETRATRICOPEPTIDE REPEAT PROTEIN 5"/>
    <property type="match status" value="1"/>
</dbReference>
<feature type="transmembrane region" description="Helical" evidence="8">
    <location>
        <begin position="1044"/>
        <end position="1066"/>
    </location>
</feature>
<feature type="transmembrane region" description="Helical" evidence="8">
    <location>
        <begin position="984"/>
        <end position="1002"/>
    </location>
</feature>
<evidence type="ECO:0000259" key="9">
    <source>
        <dbReference type="Pfam" id="PF01490"/>
    </source>
</evidence>
<accession>A0A9E7KTA6</accession>
<feature type="compositionally biased region" description="Basic and acidic residues" evidence="7">
    <location>
        <begin position="782"/>
        <end position="793"/>
    </location>
</feature>
<feature type="compositionally biased region" description="Gly residues" evidence="7">
    <location>
        <begin position="362"/>
        <end position="371"/>
    </location>
</feature>
<proteinExistence type="predicted"/>
<feature type="domain" description="Amino acid transporter transmembrane" evidence="9">
    <location>
        <begin position="870"/>
        <end position="1248"/>
    </location>
</feature>
<dbReference type="GO" id="GO:0006865">
    <property type="term" value="P:amino acid transport"/>
    <property type="evidence" value="ECO:0007669"/>
    <property type="project" value="UniProtKB-KW"/>
</dbReference>
<name>A0A9E7KTA6_9LILI</name>
<feature type="transmembrane region" description="Helical" evidence="8">
    <location>
        <begin position="891"/>
        <end position="913"/>
    </location>
</feature>
<feature type="transmembrane region" description="Helical" evidence="8">
    <location>
        <begin position="1190"/>
        <end position="1212"/>
    </location>
</feature>
<evidence type="ECO:0000256" key="4">
    <source>
        <dbReference type="ARBA" id="ARBA00022989"/>
    </source>
</evidence>
<dbReference type="PANTHER" id="PTHR26312:SF132">
    <property type="entry name" value="OS01G0855200 PROTEIN"/>
    <property type="match status" value="1"/>
</dbReference>
<feature type="region of interest" description="Disordered" evidence="7">
    <location>
        <begin position="340"/>
        <end position="419"/>
    </location>
</feature>
<evidence type="ECO:0000313" key="11">
    <source>
        <dbReference type="Proteomes" id="UP001055439"/>
    </source>
</evidence>
<evidence type="ECO:0000256" key="7">
    <source>
        <dbReference type="SAM" id="MobiDB-lite"/>
    </source>
</evidence>
<feature type="transmembrane region" description="Helical" evidence="8">
    <location>
        <begin position="950"/>
        <end position="972"/>
    </location>
</feature>
<dbReference type="GO" id="GO:0016020">
    <property type="term" value="C:membrane"/>
    <property type="evidence" value="ECO:0007669"/>
    <property type="project" value="UniProtKB-SubCell"/>
</dbReference>
<comment type="subcellular location">
    <subcellularLocation>
        <location evidence="1">Membrane</location>
    </subcellularLocation>
</comment>
<feature type="compositionally biased region" description="Basic and acidic residues" evidence="7">
    <location>
        <begin position="714"/>
        <end position="723"/>
    </location>
</feature>
<evidence type="ECO:0000256" key="2">
    <source>
        <dbReference type="ARBA" id="ARBA00022692"/>
    </source>
</evidence>
<dbReference type="InterPro" id="IPR013057">
    <property type="entry name" value="AA_transpt_TM"/>
</dbReference>
<keyword evidence="11" id="KW-1185">Reference proteome</keyword>
<feature type="transmembrane region" description="Helical" evidence="8">
    <location>
        <begin position="1078"/>
        <end position="1102"/>
    </location>
</feature>
<dbReference type="Proteomes" id="UP001055439">
    <property type="component" value="Chromosome 8"/>
</dbReference>
<feature type="transmembrane region" description="Helical" evidence="8">
    <location>
        <begin position="1160"/>
        <end position="1184"/>
    </location>
</feature>